<evidence type="ECO:0000313" key="10">
    <source>
        <dbReference type="EMBL" id="ORY91619.1"/>
    </source>
</evidence>
<dbReference type="CDD" id="cd20339">
    <property type="entry name" value="BRcat_RBR_RNF216"/>
    <property type="match status" value="1"/>
</dbReference>
<dbReference type="InterPro" id="IPR051628">
    <property type="entry name" value="LUBAC_E3_Ligases"/>
</dbReference>
<dbReference type="Gene3D" id="1.20.120.1750">
    <property type="match status" value="1"/>
</dbReference>
<keyword evidence="6" id="KW-0833">Ubl conjugation pathway</keyword>
<evidence type="ECO:0000256" key="8">
    <source>
        <dbReference type="SAM" id="MobiDB-lite"/>
    </source>
</evidence>
<dbReference type="InParanoid" id="A0A1Y2G2K9"/>
<dbReference type="InterPro" id="IPR002867">
    <property type="entry name" value="IBR_dom"/>
</dbReference>
<evidence type="ECO:0000256" key="4">
    <source>
        <dbReference type="ARBA" id="ARBA00022737"/>
    </source>
</evidence>
<dbReference type="Pfam" id="PF01485">
    <property type="entry name" value="IBR"/>
    <property type="match status" value="1"/>
</dbReference>
<evidence type="ECO:0000256" key="2">
    <source>
        <dbReference type="ARBA" id="ARBA00022679"/>
    </source>
</evidence>
<keyword evidence="2" id="KW-0808">Transferase</keyword>
<dbReference type="Pfam" id="PF26200">
    <property type="entry name" value="Rcat_RNF216"/>
    <property type="match status" value="1"/>
</dbReference>
<feature type="region of interest" description="Disordered" evidence="8">
    <location>
        <begin position="1"/>
        <end position="62"/>
    </location>
</feature>
<name>A0A1Y2G2K9_9BASI</name>
<dbReference type="InterPro" id="IPR013083">
    <property type="entry name" value="Znf_RING/FYVE/PHD"/>
</dbReference>
<comment type="pathway">
    <text evidence="1">Protein modification; protein ubiquitination.</text>
</comment>
<feature type="domain" description="RING-type" evidence="9">
    <location>
        <begin position="131"/>
        <end position="343"/>
    </location>
</feature>
<dbReference type="AlphaFoldDB" id="A0A1Y2G2K9"/>
<dbReference type="STRING" id="106004.A0A1Y2G2K9"/>
<dbReference type="Proteomes" id="UP000193467">
    <property type="component" value="Unassembled WGS sequence"/>
</dbReference>
<organism evidence="10 11">
    <name type="scientific">Leucosporidium creatinivorum</name>
    <dbReference type="NCBI Taxonomy" id="106004"/>
    <lineage>
        <taxon>Eukaryota</taxon>
        <taxon>Fungi</taxon>
        <taxon>Dikarya</taxon>
        <taxon>Basidiomycota</taxon>
        <taxon>Pucciniomycotina</taxon>
        <taxon>Microbotryomycetes</taxon>
        <taxon>Leucosporidiales</taxon>
        <taxon>Leucosporidium</taxon>
    </lineage>
</organism>
<evidence type="ECO:0000259" key="9">
    <source>
        <dbReference type="PROSITE" id="PS51873"/>
    </source>
</evidence>
<dbReference type="OrthoDB" id="10009520at2759"/>
<dbReference type="InterPro" id="IPR047545">
    <property type="entry name" value="BRcat_RBR_RNF216"/>
</dbReference>
<evidence type="ECO:0000256" key="7">
    <source>
        <dbReference type="ARBA" id="ARBA00022833"/>
    </source>
</evidence>
<evidence type="ECO:0000256" key="6">
    <source>
        <dbReference type="ARBA" id="ARBA00022786"/>
    </source>
</evidence>
<dbReference type="PANTHER" id="PTHR22770:SF47">
    <property type="entry name" value="E3 UBIQUITIN-PROTEIN LIGASE RNF216"/>
    <property type="match status" value="1"/>
</dbReference>
<dbReference type="GO" id="GO:0008270">
    <property type="term" value="F:zinc ion binding"/>
    <property type="evidence" value="ECO:0007669"/>
    <property type="project" value="UniProtKB-KW"/>
</dbReference>
<feature type="compositionally biased region" description="Polar residues" evidence="8">
    <location>
        <begin position="16"/>
        <end position="25"/>
    </location>
</feature>
<keyword evidence="5" id="KW-0863">Zinc-finger</keyword>
<dbReference type="SUPFAM" id="SSF57850">
    <property type="entry name" value="RING/U-box"/>
    <property type="match status" value="2"/>
</dbReference>
<evidence type="ECO:0000256" key="1">
    <source>
        <dbReference type="ARBA" id="ARBA00004906"/>
    </source>
</evidence>
<dbReference type="EMBL" id="MCGR01000002">
    <property type="protein sequence ID" value="ORY91619.1"/>
    <property type="molecule type" value="Genomic_DNA"/>
</dbReference>
<dbReference type="GO" id="GO:0016740">
    <property type="term" value="F:transferase activity"/>
    <property type="evidence" value="ECO:0007669"/>
    <property type="project" value="UniProtKB-KW"/>
</dbReference>
<protein>
    <recommendedName>
        <fullName evidence="9">RING-type domain-containing protein</fullName>
    </recommendedName>
</protein>
<keyword evidence="4" id="KW-0677">Repeat</keyword>
<evidence type="ECO:0000256" key="3">
    <source>
        <dbReference type="ARBA" id="ARBA00022723"/>
    </source>
</evidence>
<evidence type="ECO:0000313" key="11">
    <source>
        <dbReference type="Proteomes" id="UP000193467"/>
    </source>
</evidence>
<proteinExistence type="predicted"/>
<gene>
    <name evidence="10" type="ORF">BCR35DRAFT_298856</name>
</gene>
<dbReference type="SMART" id="SM00647">
    <property type="entry name" value="IBR"/>
    <property type="match status" value="2"/>
</dbReference>
<feature type="compositionally biased region" description="Pro residues" evidence="8">
    <location>
        <begin position="50"/>
        <end position="59"/>
    </location>
</feature>
<comment type="caution">
    <text evidence="10">The sequence shown here is derived from an EMBL/GenBank/DDBJ whole genome shotgun (WGS) entry which is preliminary data.</text>
</comment>
<accession>A0A1Y2G2K9</accession>
<evidence type="ECO:0000256" key="5">
    <source>
        <dbReference type="ARBA" id="ARBA00022771"/>
    </source>
</evidence>
<keyword evidence="3" id="KW-0479">Metal-binding</keyword>
<keyword evidence="7" id="KW-0862">Zinc</keyword>
<dbReference type="PROSITE" id="PS51873">
    <property type="entry name" value="TRIAD"/>
    <property type="match status" value="1"/>
</dbReference>
<sequence>MLAKLRDSLPRRKSKGSSTESSTPYPSLPPSQHFYEPHQPIASTSAELMPAPPATPPPELTQEELDAVFAQQMYDEEEKERELRLAEDEKIVLELVERERAEHEREQTEAERQARELEEQLFDADLRQENGVLECELCYGEFYRGEVMVQCPECHILCRDCAIAGARVAFENLDASLPCLADGDCGSFYPPDEARKFLDEQQWARLEKLRLEADIAILTAEGLKMCPFCPYAVILDDPEATELDCLNPDCARRTCLSCKHITHLPLSCAQANPNPFNRLAEAMSEDMIRRCPNTKCLKPFVKTGGCNAITCTDKNCRTKSCYLCKSLIDGYSHFDNGPCKGKLYKDDSVIASVKQVRDQGIASLETEADRKAARRLQVG</sequence>
<reference evidence="10 11" key="1">
    <citation type="submission" date="2016-07" db="EMBL/GenBank/DDBJ databases">
        <title>Pervasive Adenine N6-methylation of Active Genes in Fungi.</title>
        <authorList>
            <consortium name="DOE Joint Genome Institute"/>
            <person name="Mondo S.J."/>
            <person name="Dannebaum R.O."/>
            <person name="Kuo R.C."/>
            <person name="Labutti K."/>
            <person name="Haridas S."/>
            <person name="Kuo A."/>
            <person name="Salamov A."/>
            <person name="Ahrendt S.R."/>
            <person name="Lipzen A."/>
            <person name="Sullivan W."/>
            <person name="Andreopoulos W.B."/>
            <person name="Clum A."/>
            <person name="Lindquist E."/>
            <person name="Daum C."/>
            <person name="Ramamoorthy G.K."/>
            <person name="Gryganskyi A."/>
            <person name="Culley D."/>
            <person name="Magnuson J.K."/>
            <person name="James T.Y."/>
            <person name="O'Malley M.A."/>
            <person name="Stajich J.E."/>
            <person name="Spatafora J.W."/>
            <person name="Visel A."/>
            <person name="Grigoriev I.V."/>
        </authorList>
    </citation>
    <scope>NUCLEOTIDE SEQUENCE [LARGE SCALE GENOMIC DNA]</scope>
    <source>
        <strain evidence="10 11">62-1032</strain>
    </source>
</reference>
<dbReference type="PANTHER" id="PTHR22770">
    <property type="entry name" value="UBIQUITIN CONJUGATING ENZYME 7 INTERACTING PROTEIN-RELATED"/>
    <property type="match status" value="1"/>
</dbReference>
<dbReference type="InterPro" id="IPR044066">
    <property type="entry name" value="TRIAD_supradom"/>
</dbReference>
<feature type="compositionally biased region" description="Basic and acidic residues" evidence="8">
    <location>
        <begin position="1"/>
        <end position="10"/>
    </location>
</feature>
<dbReference type="Gene3D" id="3.30.40.10">
    <property type="entry name" value="Zinc/RING finger domain, C3HC4 (zinc finger)"/>
    <property type="match status" value="1"/>
</dbReference>
<keyword evidence="11" id="KW-1185">Reference proteome</keyword>